<comment type="caution">
    <text evidence="1">The sequence shown here is derived from an EMBL/GenBank/DDBJ whole genome shotgun (WGS) entry which is preliminary data.</text>
</comment>
<accession>A0ABQ3UXC6</accession>
<gene>
    <name evidence="1" type="ORF">KSB_57930</name>
</gene>
<organism evidence="1 2">
    <name type="scientific">Ktedonobacter robiniae</name>
    <dbReference type="NCBI Taxonomy" id="2778365"/>
    <lineage>
        <taxon>Bacteria</taxon>
        <taxon>Bacillati</taxon>
        <taxon>Chloroflexota</taxon>
        <taxon>Ktedonobacteria</taxon>
        <taxon>Ktedonobacterales</taxon>
        <taxon>Ktedonobacteraceae</taxon>
        <taxon>Ktedonobacter</taxon>
    </lineage>
</organism>
<protein>
    <submittedName>
        <fullName evidence="1">Uncharacterized protein</fullName>
    </submittedName>
</protein>
<evidence type="ECO:0000313" key="1">
    <source>
        <dbReference type="EMBL" id="GHO57318.1"/>
    </source>
</evidence>
<reference evidence="1 2" key="1">
    <citation type="journal article" date="2021" name="Int. J. Syst. Evol. Microbiol.">
        <title>Reticulibacter mediterranei gen. nov., sp. nov., within the new family Reticulibacteraceae fam. nov., and Ktedonospora formicarum gen. nov., sp. nov., Ktedonobacter robiniae sp. nov., Dictyobacter formicarum sp. nov. and Dictyobacter arantiisoli sp. nov., belonging to the class Ktedonobacteria.</title>
        <authorList>
            <person name="Yabe S."/>
            <person name="Zheng Y."/>
            <person name="Wang C.M."/>
            <person name="Sakai Y."/>
            <person name="Abe K."/>
            <person name="Yokota A."/>
            <person name="Donadio S."/>
            <person name="Cavaletti L."/>
            <person name="Monciardini P."/>
        </authorList>
    </citation>
    <scope>NUCLEOTIDE SEQUENCE [LARGE SCALE GENOMIC DNA]</scope>
    <source>
        <strain evidence="1 2">SOSP1-30</strain>
    </source>
</reference>
<dbReference type="EMBL" id="BNJG01000002">
    <property type="protein sequence ID" value="GHO57318.1"/>
    <property type="molecule type" value="Genomic_DNA"/>
</dbReference>
<dbReference type="RefSeq" id="WP_236038444.1">
    <property type="nucleotide sequence ID" value="NZ_BNJG01000002.1"/>
</dbReference>
<evidence type="ECO:0000313" key="2">
    <source>
        <dbReference type="Proteomes" id="UP000654345"/>
    </source>
</evidence>
<keyword evidence="2" id="KW-1185">Reference proteome</keyword>
<name>A0ABQ3UXC6_9CHLR</name>
<dbReference type="Proteomes" id="UP000654345">
    <property type="component" value="Unassembled WGS sequence"/>
</dbReference>
<sequence length="179" mass="21784">MLRLVLDGILALSRSTPDLDYLTGSLEALWAEYDFGKRRTLINFLIKEVAIDSMSTHWLRVQVLWLHEEWGREEMFYHRRVGGNKEWRDEEKKIIRDHYLSMPRMELMALLPNKTWDSILQMARRIFRNEGEKNEHRKKETFPRWMVNCSHSDLVFMREHNIEGKLSYTNWEPLSYRRR</sequence>
<proteinExistence type="predicted"/>